<reference evidence="2 3" key="1">
    <citation type="submission" date="2016-10" db="EMBL/GenBank/DDBJ databases">
        <authorList>
            <person name="de Groot N.N."/>
        </authorList>
    </citation>
    <scope>NUCLEOTIDE SEQUENCE [LARGE SCALE GENOMIC DNA]</scope>
    <source>
        <strain evidence="2 3">CGMCC 4.1877</strain>
    </source>
</reference>
<dbReference type="PANTHER" id="PTHR43543:SF1">
    <property type="entry name" value="MALONIC SEMIALDEHYDE REDUCTASE RUTE-RELATED"/>
    <property type="match status" value="1"/>
</dbReference>
<dbReference type="SUPFAM" id="SSF55469">
    <property type="entry name" value="FMN-dependent nitroreductase-like"/>
    <property type="match status" value="1"/>
</dbReference>
<accession>A0A1I4TUH1</accession>
<dbReference type="AlphaFoldDB" id="A0A1I4TUH1"/>
<dbReference type="OrthoDB" id="9784375at2"/>
<dbReference type="GO" id="GO:0016491">
    <property type="term" value="F:oxidoreductase activity"/>
    <property type="evidence" value="ECO:0007669"/>
    <property type="project" value="InterPro"/>
</dbReference>
<sequence>MRLPLLDDAGRAALFTEARTANTFTDEPVTDETLRAVWELAQWPPTAANTQPLRVTFVRSAEGKERLVPLLAEGNRAKSEAAPVVALLAADLDFHENIPVVLPIRPEMRDSLEEQGREGREGMARFNASLQTGYFLLAARAHGLATGPMAGFDADAVTAEFFPGGRHSTLLVVNLGHPGDGAWFPRLPRLATEDVLRFA</sequence>
<dbReference type="NCBIfam" id="NF003768">
    <property type="entry name" value="PRK05365.1"/>
    <property type="match status" value="1"/>
</dbReference>
<proteinExistence type="predicted"/>
<dbReference type="RefSeq" id="WP_093337602.1">
    <property type="nucleotide sequence ID" value="NZ_FOUY01000003.1"/>
</dbReference>
<keyword evidence="3" id="KW-1185">Reference proteome</keyword>
<dbReference type="Gene3D" id="3.40.109.10">
    <property type="entry name" value="NADH Oxidase"/>
    <property type="match status" value="1"/>
</dbReference>
<evidence type="ECO:0000259" key="1">
    <source>
        <dbReference type="Pfam" id="PF00881"/>
    </source>
</evidence>
<protein>
    <submittedName>
        <fullName evidence="2">3-hydroxypropanoate dehydrogenase</fullName>
    </submittedName>
</protein>
<feature type="domain" description="Nitroreductase" evidence="1">
    <location>
        <begin position="19"/>
        <end position="177"/>
    </location>
</feature>
<dbReference type="InterPro" id="IPR029479">
    <property type="entry name" value="Nitroreductase"/>
</dbReference>
<dbReference type="Proteomes" id="UP000199614">
    <property type="component" value="Unassembled WGS sequence"/>
</dbReference>
<gene>
    <name evidence="2" type="ORF">SAMN05216207_100312</name>
</gene>
<dbReference type="EMBL" id="FOUY01000003">
    <property type="protein sequence ID" value="SFM80220.1"/>
    <property type="molecule type" value="Genomic_DNA"/>
</dbReference>
<evidence type="ECO:0000313" key="3">
    <source>
        <dbReference type="Proteomes" id="UP000199614"/>
    </source>
</evidence>
<dbReference type="InterPro" id="IPR000415">
    <property type="entry name" value="Nitroreductase-like"/>
</dbReference>
<evidence type="ECO:0000313" key="2">
    <source>
        <dbReference type="EMBL" id="SFM80220.1"/>
    </source>
</evidence>
<dbReference type="Pfam" id="PF00881">
    <property type="entry name" value="Nitroreductase"/>
    <property type="match status" value="1"/>
</dbReference>
<organism evidence="2 3">
    <name type="scientific">Pseudonocardia ammonioxydans</name>
    <dbReference type="NCBI Taxonomy" id="260086"/>
    <lineage>
        <taxon>Bacteria</taxon>
        <taxon>Bacillati</taxon>
        <taxon>Actinomycetota</taxon>
        <taxon>Actinomycetes</taxon>
        <taxon>Pseudonocardiales</taxon>
        <taxon>Pseudonocardiaceae</taxon>
        <taxon>Pseudonocardia</taxon>
    </lineage>
</organism>
<dbReference type="InterPro" id="IPR050461">
    <property type="entry name" value="Nitroreductase_HadB/RutE"/>
</dbReference>
<dbReference type="STRING" id="260086.SAMN05216207_100312"/>
<dbReference type="PANTHER" id="PTHR43543">
    <property type="entry name" value="MALONIC SEMIALDEHYDE REDUCTASE RUTE-RELATED"/>
    <property type="match status" value="1"/>
</dbReference>
<name>A0A1I4TUH1_PSUAM</name>